<keyword evidence="3" id="KW-1185">Reference proteome</keyword>
<feature type="compositionally biased region" description="Polar residues" evidence="1">
    <location>
        <begin position="28"/>
        <end position="41"/>
    </location>
</feature>
<dbReference type="Proteomes" id="UP000182100">
    <property type="component" value="Unassembled WGS sequence"/>
</dbReference>
<dbReference type="EMBL" id="FMZK01000002">
    <property type="protein sequence ID" value="SDC39570.1"/>
    <property type="molecule type" value="Genomic_DNA"/>
</dbReference>
<evidence type="ECO:0000313" key="3">
    <source>
        <dbReference type="Proteomes" id="UP000182100"/>
    </source>
</evidence>
<feature type="region of interest" description="Disordered" evidence="1">
    <location>
        <begin position="1"/>
        <end position="41"/>
    </location>
</feature>
<evidence type="ECO:0000313" key="2">
    <source>
        <dbReference type="EMBL" id="SDC39570.1"/>
    </source>
</evidence>
<reference evidence="3" key="1">
    <citation type="submission" date="2016-10" db="EMBL/GenBank/DDBJ databases">
        <authorList>
            <person name="Varghese N."/>
            <person name="Submissions S."/>
        </authorList>
    </citation>
    <scope>NUCLEOTIDE SEQUENCE [LARGE SCALE GENOMIC DNA]</scope>
    <source>
        <strain evidence="3">CGMCC 4.3504</strain>
    </source>
</reference>
<feature type="compositionally biased region" description="Polar residues" evidence="1">
    <location>
        <begin position="72"/>
        <end position="87"/>
    </location>
</feature>
<feature type="region of interest" description="Disordered" evidence="1">
    <location>
        <begin position="72"/>
        <end position="153"/>
    </location>
</feature>
<proteinExistence type="predicted"/>
<name>A0A1G6L8F8_9ACTN</name>
<feature type="compositionally biased region" description="Polar residues" evidence="1">
    <location>
        <begin position="109"/>
        <end position="122"/>
    </location>
</feature>
<dbReference type="AlphaFoldDB" id="A0A1G6L8F8"/>
<sequence>MSLPPIDAVTRVLPRLSTASRGRPRNRPFTTGGTSSARTSVNGVTVTFPSGTAVASGCSVGVIRTAYGCGPATTSGVRGGANETSTVPVVPGYNRNDCGSTRAHGARSPTGSNRYSSTTSPVLRTRNRTVALPPGSTVVEAGSREVQRLTPGR</sequence>
<gene>
    <name evidence="2" type="ORF">SAMN05216505_1021</name>
</gene>
<accession>A0A1G6L8F8</accession>
<evidence type="ECO:0000256" key="1">
    <source>
        <dbReference type="SAM" id="MobiDB-lite"/>
    </source>
</evidence>
<protein>
    <submittedName>
        <fullName evidence="2">Uncharacterized protein</fullName>
    </submittedName>
</protein>
<organism evidence="2 3">
    <name type="scientific">Streptomyces prasinopilosus</name>
    <dbReference type="NCBI Taxonomy" id="67344"/>
    <lineage>
        <taxon>Bacteria</taxon>
        <taxon>Bacillati</taxon>
        <taxon>Actinomycetota</taxon>
        <taxon>Actinomycetes</taxon>
        <taxon>Kitasatosporales</taxon>
        <taxon>Streptomycetaceae</taxon>
        <taxon>Streptomyces</taxon>
    </lineage>
</organism>